<evidence type="ECO:0000313" key="1">
    <source>
        <dbReference type="EMBL" id="MEO1782466.1"/>
    </source>
</evidence>
<keyword evidence="2" id="KW-1185">Reference proteome</keyword>
<protein>
    <submittedName>
        <fullName evidence="1">Uncharacterized protein</fullName>
    </submittedName>
</protein>
<reference evidence="2" key="1">
    <citation type="submission" date="2016-06" db="EMBL/GenBank/DDBJ databases">
        <title>Four novel species of enterococci isolated from chicken manure.</title>
        <authorList>
            <person name="Van Tyne D."/>
        </authorList>
    </citation>
    <scope>NUCLEOTIDE SEQUENCE [LARGE SCALE GENOMIC DNA]</scope>
    <source>
        <strain evidence="2">JM9A</strain>
    </source>
</reference>
<sequence length="45" mass="5262">MSITKYIKCTDENTSKSIIQHAYQDSWIQLIPFDKKTKKTPRSTS</sequence>
<evidence type="ECO:0000313" key="2">
    <source>
        <dbReference type="Proteomes" id="UP001429357"/>
    </source>
</evidence>
<gene>
    <name evidence="1" type="ORF">BAU18_002061</name>
</gene>
<organism evidence="1 2">
    <name type="scientific">Enterococcus diestrammenae</name>
    <dbReference type="NCBI Taxonomy" id="1155073"/>
    <lineage>
        <taxon>Bacteria</taxon>
        <taxon>Bacillati</taxon>
        <taxon>Bacillota</taxon>
        <taxon>Bacilli</taxon>
        <taxon>Lactobacillales</taxon>
        <taxon>Enterococcaceae</taxon>
        <taxon>Enterococcus</taxon>
    </lineage>
</organism>
<dbReference type="EMBL" id="MAEI02000001">
    <property type="protein sequence ID" value="MEO1782466.1"/>
    <property type="molecule type" value="Genomic_DNA"/>
</dbReference>
<dbReference type="Proteomes" id="UP001429357">
    <property type="component" value="Unassembled WGS sequence"/>
</dbReference>
<accession>A0ABV0F770</accession>
<name>A0ABV0F770_9ENTE</name>
<reference evidence="1 2" key="2">
    <citation type="submission" date="2024-02" db="EMBL/GenBank/DDBJ databases">
        <title>The Genome Sequence of Enterococcus diestrammenae JM9A.</title>
        <authorList>
            <person name="Earl A."/>
            <person name="Manson A."/>
            <person name="Gilmore M."/>
            <person name="Sanders J."/>
            <person name="Shea T."/>
            <person name="Howe W."/>
            <person name="Livny J."/>
            <person name="Cuomo C."/>
            <person name="Neafsey D."/>
            <person name="Birren B."/>
        </authorList>
    </citation>
    <scope>NUCLEOTIDE SEQUENCE [LARGE SCALE GENOMIC DNA]</scope>
    <source>
        <strain evidence="1 2">JM9A</strain>
    </source>
</reference>
<comment type="caution">
    <text evidence="1">The sequence shown here is derived from an EMBL/GenBank/DDBJ whole genome shotgun (WGS) entry which is preliminary data.</text>
</comment>
<proteinExistence type="predicted"/>